<comment type="function">
    <text evidence="1 10">Catalyzes the reversible adenylation of nicotinate mononucleotide (NaMN) to nicotinic acid adenine dinucleotide (NaAD).</text>
</comment>
<dbReference type="HAMAP" id="MF_00244">
    <property type="entry name" value="NaMN_adenylyltr"/>
    <property type="match status" value="1"/>
</dbReference>
<dbReference type="NCBIfam" id="TIGR00482">
    <property type="entry name" value="nicotinate (nicotinamide) nucleotide adenylyltransferase"/>
    <property type="match status" value="1"/>
</dbReference>
<keyword evidence="13" id="KW-1185">Reference proteome</keyword>
<keyword evidence="4 10" id="KW-0808">Transferase</keyword>
<dbReference type="InterPro" id="IPR004821">
    <property type="entry name" value="Cyt_trans-like"/>
</dbReference>
<dbReference type="GO" id="GO:0005524">
    <property type="term" value="F:ATP binding"/>
    <property type="evidence" value="ECO:0007669"/>
    <property type="project" value="UniProtKB-KW"/>
</dbReference>
<keyword evidence="8 10" id="KW-0520">NAD</keyword>
<comment type="pathway">
    <text evidence="2 10">Cofactor biosynthesis; NAD(+) biosynthesis; deamido-NAD(+) from nicotinate D-ribonucleotide: step 1/1.</text>
</comment>
<accession>A0A2H3L8V5</accession>
<evidence type="ECO:0000256" key="1">
    <source>
        <dbReference type="ARBA" id="ARBA00002324"/>
    </source>
</evidence>
<dbReference type="SUPFAM" id="SSF52374">
    <property type="entry name" value="Nucleotidylyl transferase"/>
    <property type="match status" value="1"/>
</dbReference>
<evidence type="ECO:0000256" key="2">
    <source>
        <dbReference type="ARBA" id="ARBA00005019"/>
    </source>
</evidence>
<evidence type="ECO:0000256" key="9">
    <source>
        <dbReference type="ARBA" id="ARBA00048721"/>
    </source>
</evidence>
<dbReference type="Pfam" id="PF01467">
    <property type="entry name" value="CTP_transf_like"/>
    <property type="match status" value="1"/>
</dbReference>
<dbReference type="InterPro" id="IPR014729">
    <property type="entry name" value="Rossmann-like_a/b/a_fold"/>
</dbReference>
<dbReference type="GO" id="GO:0009435">
    <property type="term" value="P:NAD+ biosynthetic process"/>
    <property type="evidence" value="ECO:0007669"/>
    <property type="project" value="UniProtKB-UniRule"/>
</dbReference>
<dbReference type="NCBIfam" id="NF000840">
    <property type="entry name" value="PRK00071.1-3"/>
    <property type="match status" value="1"/>
</dbReference>
<evidence type="ECO:0000259" key="11">
    <source>
        <dbReference type="Pfam" id="PF01467"/>
    </source>
</evidence>
<proteinExistence type="inferred from homology"/>
<dbReference type="PANTHER" id="PTHR39321:SF3">
    <property type="entry name" value="PHOSPHOPANTETHEINE ADENYLYLTRANSFERASE"/>
    <property type="match status" value="1"/>
</dbReference>
<evidence type="ECO:0000256" key="8">
    <source>
        <dbReference type="ARBA" id="ARBA00023027"/>
    </source>
</evidence>
<dbReference type="UniPathway" id="UPA00253">
    <property type="reaction ID" value="UER00332"/>
</dbReference>
<evidence type="ECO:0000256" key="3">
    <source>
        <dbReference type="ARBA" id="ARBA00022642"/>
    </source>
</evidence>
<dbReference type="AlphaFoldDB" id="A0A2H3L8V5"/>
<keyword evidence="7 10" id="KW-0067">ATP-binding</keyword>
<dbReference type="Proteomes" id="UP000220922">
    <property type="component" value="Unassembled WGS sequence"/>
</dbReference>
<name>A0A2H3L8V5_9CHLR</name>
<comment type="caution">
    <text evidence="12">The sequence shown here is derived from an EMBL/GenBank/DDBJ whole genome shotgun (WGS) entry which is preliminary data.</text>
</comment>
<dbReference type="EC" id="2.7.7.18" evidence="10"/>
<organism evidence="12 13">
    <name type="scientific">Candidatus Chloroploca asiatica</name>
    <dbReference type="NCBI Taxonomy" id="1506545"/>
    <lineage>
        <taxon>Bacteria</taxon>
        <taxon>Bacillati</taxon>
        <taxon>Chloroflexota</taxon>
        <taxon>Chloroflexia</taxon>
        <taxon>Chloroflexales</taxon>
        <taxon>Chloroflexineae</taxon>
        <taxon>Oscillochloridaceae</taxon>
        <taxon>Candidatus Chloroploca</taxon>
    </lineage>
</organism>
<evidence type="ECO:0000256" key="5">
    <source>
        <dbReference type="ARBA" id="ARBA00022695"/>
    </source>
</evidence>
<evidence type="ECO:0000256" key="10">
    <source>
        <dbReference type="HAMAP-Rule" id="MF_00244"/>
    </source>
</evidence>
<dbReference type="PANTHER" id="PTHR39321">
    <property type="entry name" value="NICOTINATE-NUCLEOTIDE ADENYLYLTRANSFERASE-RELATED"/>
    <property type="match status" value="1"/>
</dbReference>
<reference evidence="12 13" key="1">
    <citation type="submission" date="2016-05" db="EMBL/GenBank/DDBJ databases">
        <authorList>
            <person name="Lavstsen T."/>
            <person name="Jespersen J.S."/>
        </authorList>
    </citation>
    <scope>NUCLEOTIDE SEQUENCE [LARGE SCALE GENOMIC DNA]</scope>
    <source>
        <strain evidence="12 13">B7-9</strain>
    </source>
</reference>
<keyword evidence="6 10" id="KW-0547">Nucleotide-binding</keyword>
<evidence type="ECO:0000313" key="12">
    <source>
        <dbReference type="EMBL" id="PDV98736.1"/>
    </source>
</evidence>
<feature type="domain" description="Cytidyltransferase-like" evidence="11">
    <location>
        <begin position="18"/>
        <end position="185"/>
    </location>
</feature>
<comment type="similarity">
    <text evidence="10">Belongs to the NadD family.</text>
</comment>
<evidence type="ECO:0000256" key="7">
    <source>
        <dbReference type="ARBA" id="ARBA00022840"/>
    </source>
</evidence>
<dbReference type="Gene3D" id="3.40.50.620">
    <property type="entry name" value="HUPs"/>
    <property type="match status" value="1"/>
</dbReference>
<dbReference type="CDD" id="cd02165">
    <property type="entry name" value="NMNAT"/>
    <property type="match status" value="1"/>
</dbReference>
<dbReference type="NCBIfam" id="TIGR00125">
    <property type="entry name" value="cyt_tran_rel"/>
    <property type="match status" value="1"/>
</dbReference>
<dbReference type="EMBL" id="LYXE01000090">
    <property type="protein sequence ID" value="PDV98736.1"/>
    <property type="molecule type" value="Genomic_DNA"/>
</dbReference>
<sequence length="223" mass="25389">MLQPEEPLPVPHARRIGVYGGSFDPIHLGHLVIAEEARDALGLDQVLFVPAARQPFKEEVVATPHQRLAMVRLACEDHPAFLPEPFEVERPPPSYTITTLEFLAQRYGATATFWFILGVDAALALPRWHRFSEITRLTRFALMLRPGYPHTPQLLAHHLPAEVIKTARLIEGPQLSISSRDLRQRISTGRSVRYQVPEPVRHYIETYQLYRDASQVKGEPDHD</sequence>
<comment type="catalytic activity">
    <reaction evidence="9 10">
        <text>nicotinate beta-D-ribonucleotide + ATP + H(+) = deamido-NAD(+) + diphosphate</text>
        <dbReference type="Rhea" id="RHEA:22860"/>
        <dbReference type="ChEBI" id="CHEBI:15378"/>
        <dbReference type="ChEBI" id="CHEBI:30616"/>
        <dbReference type="ChEBI" id="CHEBI:33019"/>
        <dbReference type="ChEBI" id="CHEBI:57502"/>
        <dbReference type="ChEBI" id="CHEBI:58437"/>
        <dbReference type="EC" id="2.7.7.18"/>
    </reaction>
</comment>
<dbReference type="GO" id="GO:0004515">
    <property type="term" value="F:nicotinate-nucleotide adenylyltransferase activity"/>
    <property type="evidence" value="ECO:0007669"/>
    <property type="project" value="UniProtKB-UniRule"/>
</dbReference>
<protein>
    <recommendedName>
        <fullName evidence="10">Probable nicotinate-nucleotide adenylyltransferase</fullName>
        <ecNumber evidence="10">2.7.7.18</ecNumber>
    </recommendedName>
    <alternativeName>
        <fullName evidence="10">Deamido-NAD(+) diphosphorylase</fullName>
    </alternativeName>
    <alternativeName>
        <fullName evidence="10">Deamido-NAD(+) pyrophosphorylase</fullName>
    </alternativeName>
    <alternativeName>
        <fullName evidence="10">Nicotinate mononucleotide adenylyltransferase</fullName>
        <shortName evidence="10">NaMN adenylyltransferase</shortName>
    </alternativeName>
</protein>
<evidence type="ECO:0000256" key="4">
    <source>
        <dbReference type="ARBA" id="ARBA00022679"/>
    </source>
</evidence>
<keyword evidence="3 10" id="KW-0662">Pyridine nucleotide biosynthesis</keyword>
<keyword evidence="5 10" id="KW-0548">Nucleotidyltransferase</keyword>
<evidence type="ECO:0000256" key="6">
    <source>
        <dbReference type="ARBA" id="ARBA00022741"/>
    </source>
</evidence>
<evidence type="ECO:0000313" key="13">
    <source>
        <dbReference type="Proteomes" id="UP000220922"/>
    </source>
</evidence>
<gene>
    <name evidence="10" type="primary">nadD</name>
    <name evidence="12" type="ORF">A9Q02_02020</name>
</gene>
<dbReference type="InterPro" id="IPR005248">
    <property type="entry name" value="NadD/NMNAT"/>
</dbReference>